<reference evidence="2 3" key="1">
    <citation type="submission" date="2023-01" db="EMBL/GenBank/DDBJ databases">
        <title>Novel species of the genus Asticcacaulis isolated from rivers.</title>
        <authorList>
            <person name="Lu H."/>
        </authorList>
    </citation>
    <scope>NUCLEOTIDE SEQUENCE [LARGE SCALE GENOMIC DNA]</scope>
    <source>
        <strain evidence="2 3">DXS10W</strain>
    </source>
</reference>
<dbReference type="SMART" id="SM00028">
    <property type="entry name" value="TPR"/>
    <property type="match status" value="5"/>
</dbReference>
<dbReference type="Pfam" id="PF14559">
    <property type="entry name" value="TPR_19"/>
    <property type="match status" value="1"/>
</dbReference>
<dbReference type="Pfam" id="PF13432">
    <property type="entry name" value="TPR_16"/>
    <property type="match status" value="1"/>
</dbReference>
<dbReference type="SUPFAM" id="SSF48452">
    <property type="entry name" value="TPR-like"/>
    <property type="match status" value="1"/>
</dbReference>
<dbReference type="PANTHER" id="PTHR12788">
    <property type="entry name" value="PROTEIN-TYROSINE SULFOTRANSFERASE 2"/>
    <property type="match status" value="1"/>
</dbReference>
<organism evidence="2 3">
    <name type="scientific">Asticcacaulis currens</name>
    <dbReference type="NCBI Taxonomy" id="2984210"/>
    <lineage>
        <taxon>Bacteria</taxon>
        <taxon>Pseudomonadati</taxon>
        <taxon>Pseudomonadota</taxon>
        <taxon>Alphaproteobacteria</taxon>
        <taxon>Caulobacterales</taxon>
        <taxon>Caulobacteraceae</taxon>
        <taxon>Asticcacaulis</taxon>
    </lineage>
</organism>
<keyword evidence="1" id="KW-0808">Transferase</keyword>
<gene>
    <name evidence="2" type="ORF">PQU94_08845</name>
</gene>
<name>A0ABT5IDW3_9CAUL</name>
<dbReference type="Gene3D" id="1.25.40.10">
    <property type="entry name" value="Tetratricopeptide repeat domain"/>
    <property type="match status" value="3"/>
</dbReference>
<dbReference type="PANTHER" id="PTHR12788:SF10">
    <property type="entry name" value="PROTEIN-TYROSINE SULFOTRANSFERASE"/>
    <property type="match status" value="1"/>
</dbReference>
<accession>A0ABT5IDW3</accession>
<dbReference type="InterPro" id="IPR011990">
    <property type="entry name" value="TPR-like_helical_dom_sf"/>
</dbReference>
<keyword evidence="3" id="KW-1185">Reference proteome</keyword>
<protein>
    <submittedName>
        <fullName evidence="2">Sulfotransferase</fullName>
    </submittedName>
</protein>
<evidence type="ECO:0000313" key="2">
    <source>
        <dbReference type="EMBL" id="MDC7694387.1"/>
    </source>
</evidence>
<dbReference type="InterPro" id="IPR019734">
    <property type="entry name" value="TPR_rpt"/>
</dbReference>
<sequence>MSTMAERDRRLRDAQTLRAQQRLSDALHALSQLEALYPRFSRLYQERGHCQIQLGNAPAAIDALRQAVALNATLPTSWDMLAQLYRLRGDKTQADAAERHLETLRQLPPEIVVANSLYADGDLEPAEEVLRAYLEQADDNVGALRLLARICFERGASEEAEALLAQVLELAPDYHAARFDYGMVLLHLQKPLAARQEALHLLRIEPDNRDYLKHYGAASVALGDHEPVIDLYARLLATTPAVGAEAADLRLWRANALKVTGRQAEAIADYQASLVARPDNGVAWFSLANLKTYRFSEADMARLRAAEARPDTQAMDRIYLNFALGKAYEDRGDYAASWAHYERGNALRRTLSRWRPEVAEACAQRLRTVFTAEVFRDRAGFGVDDADPIFIIGLPRSGSTLIEQILASHPQVEGTQELTEISRYVAERCGRDPECGLPLEPEALLRLSKTEAQALGARYLSETRTYRRLGRPVFLDKMPNNIWHIGLIQLILPRAKIIEVRREPMACGFSNLKQLFGTTNQEFTYDAQDIGRYYRTCLELMRHWDTVLPGRVLRVSYEDLVEDLEGGVRRLLDYCGLPFDAACLRFHETQRSIRTPSSEQVRQPLSRDGLTQWQAYAPWLGDLRAALGDAVNRYRE</sequence>
<dbReference type="InterPro" id="IPR026634">
    <property type="entry name" value="TPST-like"/>
</dbReference>
<dbReference type="SUPFAM" id="SSF52540">
    <property type="entry name" value="P-loop containing nucleoside triphosphate hydrolases"/>
    <property type="match status" value="1"/>
</dbReference>
<dbReference type="InterPro" id="IPR027417">
    <property type="entry name" value="P-loop_NTPase"/>
</dbReference>
<dbReference type="RefSeq" id="WP_272741096.1">
    <property type="nucleotide sequence ID" value="NZ_JAQQKW010000004.1"/>
</dbReference>
<dbReference type="EMBL" id="JAQQKW010000004">
    <property type="protein sequence ID" value="MDC7694387.1"/>
    <property type="molecule type" value="Genomic_DNA"/>
</dbReference>
<evidence type="ECO:0000313" key="3">
    <source>
        <dbReference type="Proteomes" id="UP001216595"/>
    </source>
</evidence>
<dbReference type="Proteomes" id="UP001216595">
    <property type="component" value="Unassembled WGS sequence"/>
</dbReference>
<evidence type="ECO:0000256" key="1">
    <source>
        <dbReference type="ARBA" id="ARBA00022679"/>
    </source>
</evidence>
<proteinExistence type="predicted"/>
<dbReference type="Gene3D" id="3.40.50.300">
    <property type="entry name" value="P-loop containing nucleotide triphosphate hydrolases"/>
    <property type="match status" value="1"/>
</dbReference>
<comment type="caution">
    <text evidence="2">The sequence shown here is derived from an EMBL/GenBank/DDBJ whole genome shotgun (WGS) entry which is preliminary data.</text>
</comment>
<dbReference type="Pfam" id="PF13469">
    <property type="entry name" value="Sulfotransfer_3"/>
    <property type="match status" value="1"/>
</dbReference>